<dbReference type="InterPro" id="IPR041286">
    <property type="entry name" value="MBG_2"/>
</dbReference>
<gene>
    <name evidence="2" type="ORF">JKP34_16190</name>
</gene>
<dbReference type="Pfam" id="PF13585">
    <property type="entry name" value="CHU_C"/>
    <property type="match status" value="1"/>
</dbReference>
<comment type="caution">
    <text evidence="2">The sequence shown here is derived from an EMBL/GenBank/DDBJ whole genome shotgun (WGS) entry which is preliminary data.</text>
</comment>
<dbReference type="PROSITE" id="PS50268">
    <property type="entry name" value="CADHERIN_2"/>
    <property type="match status" value="3"/>
</dbReference>
<accession>A0A937AJT9</accession>
<dbReference type="InterPro" id="IPR013783">
    <property type="entry name" value="Ig-like_fold"/>
</dbReference>
<dbReference type="Proteomes" id="UP000642920">
    <property type="component" value="Unassembled WGS sequence"/>
</dbReference>
<reference evidence="2" key="1">
    <citation type="submission" date="2021-01" db="EMBL/GenBank/DDBJ databases">
        <title>Marivirga sp. nov., isolated from intertidal surface sediments.</title>
        <authorList>
            <person name="Zhang M."/>
        </authorList>
    </citation>
    <scope>NUCLEOTIDE SEQUENCE</scope>
    <source>
        <strain evidence="2">SM1354</strain>
    </source>
</reference>
<dbReference type="Pfam" id="PF17963">
    <property type="entry name" value="Big_9"/>
    <property type="match status" value="2"/>
</dbReference>
<dbReference type="InterPro" id="IPR006644">
    <property type="entry name" value="Cadg"/>
</dbReference>
<dbReference type="SUPFAM" id="SSF49313">
    <property type="entry name" value="Cadherin-like"/>
    <property type="match status" value="6"/>
</dbReference>
<dbReference type="Pfam" id="PF05345">
    <property type="entry name" value="He_PIG"/>
    <property type="match status" value="3"/>
</dbReference>
<dbReference type="InterPro" id="IPR026341">
    <property type="entry name" value="T9SS_type_B"/>
</dbReference>
<dbReference type="InterPro" id="IPR015919">
    <property type="entry name" value="Cadherin-like_sf"/>
</dbReference>
<name>A0A937AJT9_9BACT</name>
<dbReference type="Gene3D" id="3.30.160.710">
    <property type="match status" value="5"/>
</dbReference>
<dbReference type="GO" id="GO:0007156">
    <property type="term" value="P:homophilic cell adhesion via plasma membrane adhesion molecules"/>
    <property type="evidence" value="ECO:0007669"/>
    <property type="project" value="InterPro"/>
</dbReference>
<evidence type="ECO:0000259" key="1">
    <source>
        <dbReference type="PROSITE" id="PS50268"/>
    </source>
</evidence>
<dbReference type="SMART" id="SM00736">
    <property type="entry name" value="CADG"/>
    <property type="match status" value="4"/>
</dbReference>
<dbReference type="GO" id="GO:0016020">
    <property type="term" value="C:membrane"/>
    <property type="evidence" value="ECO:0007669"/>
    <property type="project" value="InterPro"/>
</dbReference>
<protein>
    <submittedName>
        <fullName evidence="2">Gliding motility-associated C-terminal domain-containing protein</fullName>
    </submittedName>
</protein>
<evidence type="ECO:0000313" key="3">
    <source>
        <dbReference type="Proteomes" id="UP000642920"/>
    </source>
</evidence>
<feature type="domain" description="Cadherin" evidence="1">
    <location>
        <begin position="1649"/>
        <end position="1756"/>
    </location>
</feature>
<dbReference type="Pfam" id="PF18676">
    <property type="entry name" value="MBG_2"/>
    <property type="match status" value="6"/>
</dbReference>
<dbReference type="InterPro" id="IPR002126">
    <property type="entry name" value="Cadherin-like_dom"/>
</dbReference>
<dbReference type="InterPro" id="IPR043772">
    <property type="entry name" value="MBG_3"/>
</dbReference>
<feature type="domain" description="Cadherin" evidence="1">
    <location>
        <begin position="1552"/>
        <end position="1648"/>
    </location>
</feature>
<dbReference type="GO" id="GO:0005509">
    <property type="term" value="F:calcium ion binding"/>
    <property type="evidence" value="ECO:0007669"/>
    <property type="project" value="InterPro"/>
</dbReference>
<dbReference type="EMBL" id="JAERQG010000004">
    <property type="protein sequence ID" value="MBL0766809.1"/>
    <property type="molecule type" value="Genomic_DNA"/>
</dbReference>
<keyword evidence="3" id="KW-1185">Reference proteome</keyword>
<dbReference type="Pfam" id="PF18887">
    <property type="entry name" value="MBG_3"/>
    <property type="match status" value="1"/>
</dbReference>
<sequence length="2172" mass="231449">MLQQHQLLAQNNPTFTSTPSASITYGETYDYLVEVTDLDGDDIEVVIQSGSLPGGLNFTDNLDGTYSIAGDPTEAGTFPITLEVREVLNNANSNTQAFNIEVARAQLNVIADNKTITYGDAIPTLTFSYQSSDFVNSETEAVIDVDPDISTTATMASNAGTYPITLADGNDDNYTFLFTDATLEITQASQTITFTDPDNKTYGDADFNLVASSDSGLPVDFSIVSGPATLTGSTVTITGAGTVVVEATQSGDVNYTAATPVQQSFEVAKAQLNVIADNKTITYGDAIPTLTFSYQSSDFVNSETAAVIDVDPDISTTATIASDAGTYSITLADGSDDNYSFIFTQATLEITQASQTITFTDPADKTYGDADFNLSASSDSGLPVSFSVISGPATLSGSTVTITGAGTVVIEATQAGDVNYTAATPVQQSFEVAKAQLNVIADNKTITYGDALPALTFSFNAADFVNSETEAVIDLDPDISTTATIASDAGTYPITLADGSDDNYSFIFTQATLEITQASQTITFTDPADKTYGDADFNLIASSDSGLPVDFSIVSGPATLTGSTVTITGAGTVVVEATQSGDVNYTAAIPVQQSFEVAKAQLNVIADNKNITYGDAIPTLTFSFNATDFVNSETEAVIDLDPDISTTATIASDAGTYPITLADGSDDNYIFIFTQATLEITQASQTITFTDPADKTYGDADFNLVASSDSGLPVDFSIISGPATLSGSTVTITGAGTVVVEATQAGDVNYTAATPVQQSFEVAKAQLNVIADNKNITYGDAIPTLTFSFNATDFVNSETEAVIDLDPDISTTATIASDAGTYPITLADGSDDNYTFLFTDATLEITQASQTITFTDPADKTYGDADFNLVASSNSGLPVSFSIISGPATLFGSTVTITGAGTVVVEATQTGDVNYTAATPVQQSFEVAKAQLNVIADNKTITYGDAIPALTFSYQSSDFVNSETEAVIDVDPDISTTATIASNAGTYPITLADGSDDNYNFIFTQATLEITQASQTITFTDPDDKTYGDEDFNLIASSDSGLPVDFSIVSGPATLSGSTVTITGAGTVVVEATQAGDVNYTAATPVQQSFEVAKATASITFTQLLKNFNGSPKSADFTTTPEGLNTTVTYNNNSTIPTNPGSYDLEVTIDESNYEGTASATFVINGAPNVTSIGPFNYNEDESPISNILLLNYFSDVEDSPSQLNFSLIGRTNSSLYNTFTLSGNEISLSLAANAFGSSTITIRCTDSNGLSTDQSFTINVSPVQDDPLFTSTPQVSVNEDFTYQYNITAADADPSDELSITNQLALPVWLSLTDNGDGTALLTGTPNNNQVGNYGVALEVNDGNGNTAQQLFNIEVINTNDKPIITSTPVLTASLNTLYSYTFTATDVDPGDELTIIVNQKPSWITATETEPGKLVLSGTPTNNDRDESTDVSITVSDLADAETTQNFTISVNFPNSAPVFTSSPQLEVNEDELYQYEIAVNDIDNDSYTLEALLKPDWLNFSNENDQYSLQGTPLNEDVGAHQVILRVQDQLGANTTQNYTIEVINVNDTPVFVTTPILEAQQNNTYNLPLEVLDVDTNDELTFSFIQQPTWLTINASNTLTGTPNREDVENSPHVVEIKVEDNAGASDTLSFSIEVQYENSAPTLDPVPELITLTEDDLAIKTILLTGITAGEENNQSISISIDNSNEALFESFSLNYTSPQSTAEISYQLKADAFGEAVINITVTDDGAEDINSISDSFTIAVEGVNDAPLFNSDPVVKAQSNTAYTYNIEVDDADPTDVLTISQVVGPSWLSVTNQNNRSAILTGMVPETATSEQITLRVTDESGEFAEQAFTIQINTQPVINNYEVELNEDEAFILNSDLLNTLYSDEDDDPFTKIILNWAAGNFTSNGAEITKGQELDISEGVALTYKAPDNYSGTQTISYTVSDPFIFSEEAIITLTFLPVNDAPTITNIESETLEYVQGASPIQITSSITISDIDDQMIDSAWVKISSSYNQSEDELILETDAEVTSRFERNSGTLLITGQLSKSEYEIILSEVAYFNSNELTDDTTPKSISFQISDGDSLSNVLSRNLVISEVLPELEIYTAFTPNGDGINDTWRFPNIDQFEDVQIKISDLNGREIFNCRGQTCEWDGVYNSEVLPAGTYFYNVSLNGGRRNYDGTVTIIK</sequence>
<dbReference type="NCBIfam" id="TIGR04131">
    <property type="entry name" value="Bac_Flav_CTERM"/>
    <property type="match status" value="1"/>
</dbReference>
<evidence type="ECO:0000313" key="2">
    <source>
        <dbReference type="EMBL" id="MBL0766809.1"/>
    </source>
</evidence>
<dbReference type="RefSeq" id="WP_201923747.1">
    <property type="nucleotide sequence ID" value="NZ_JAERQG010000004.1"/>
</dbReference>
<feature type="domain" description="Cadherin" evidence="1">
    <location>
        <begin position="1270"/>
        <end position="1372"/>
    </location>
</feature>
<organism evidence="2 3">
    <name type="scientific">Marivirga atlantica</name>
    <dbReference type="NCBI Taxonomy" id="1548457"/>
    <lineage>
        <taxon>Bacteria</taxon>
        <taxon>Pseudomonadati</taxon>
        <taxon>Bacteroidota</taxon>
        <taxon>Cytophagia</taxon>
        <taxon>Cytophagales</taxon>
        <taxon>Marivirgaceae</taxon>
        <taxon>Marivirga</taxon>
    </lineage>
</organism>
<proteinExistence type="predicted"/>
<dbReference type="Gene3D" id="2.60.40.10">
    <property type="entry name" value="Immunoglobulins"/>
    <property type="match status" value="7"/>
</dbReference>